<dbReference type="PANTHER" id="PTHR43107">
    <property type="entry name" value="LONG-CHAIN FATTY ACID TRANSPORT PROTEIN"/>
    <property type="match status" value="1"/>
</dbReference>
<organism evidence="8">
    <name type="scientific">Pundamilia nyererei</name>
    <dbReference type="NCBI Taxonomy" id="303518"/>
    <lineage>
        <taxon>Eukaryota</taxon>
        <taxon>Metazoa</taxon>
        <taxon>Chordata</taxon>
        <taxon>Craniata</taxon>
        <taxon>Vertebrata</taxon>
        <taxon>Euteleostomi</taxon>
        <taxon>Actinopterygii</taxon>
        <taxon>Neopterygii</taxon>
        <taxon>Teleostei</taxon>
        <taxon>Neoteleostei</taxon>
        <taxon>Acanthomorphata</taxon>
        <taxon>Ovalentaria</taxon>
        <taxon>Cichlomorphae</taxon>
        <taxon>Cichliformes</taxon>
        <taxon>Cichlidae</taxon>
        <taxon>African cichlids</taxon>
        <taxon>Pseudocrenilabrinae</taxon>
        <taxon>Haplochromini</taxon>
        <taxon>Pundamilia</taxon>
    </lineage>
</organism>
<dbReference type="GO" id="GO:0005789">
    <property type="term" value="C:endoplasmic reticulum membrane"/>
    <property type="evidence" value="ECO:0007669"/>
    <property type="project" value="TreeGrafter"/>
</dbReference>
<evidence type="ECO:0000256" key="2">
    <source>
        <dbReference type="ARBA" id="ARBA00022598"/>
    </source>
</evidence>
<dbReference type="Pfam" id="PF00501">
    <property type="entry name" value="AMP-binding"/>
    <property type="match status" value="1"/>
</dbReference>
<dbReference type="GO" id="GO:0004467">
    <property type="term" value="F:long-chain fatty acid-CoA ligase activity"/>
    <property type="evidence" value="ECO:0007669"/>
    <property type="project" value="TreeGrafter"/>
</dbReference>
<dbReference type="GeneTree" id="ENSGT00940000164068"/>
<dbReference type="STRING" id="303518.ENSPNYP00000023708"/>
<comment type="similarity">
    <text evidence="1">Belongs to the ATP-dependent AMP-binding enzyme family.</text>
</comment>
<dbReference type="InterPro" id="IPR000873">
    <property type="entry name" value="AMP-dep_synth/lig_dom"/>
</dbReference>
<feature type="domain" description="AMP-dependent synthetase/ligase" evidence="7">
    <location>
        <begin position="56"/>
        <end position="178"/>
    </location>
</feature>
<dbReference type="Gene3D" id="3.40.50.12780">
    <property type="entry name" value="N-terminal domain of ligase-like"/>
    <property type="match status" value="1"/>
</dbReference>
<accession>A0A3B4GQC8</accession>
<evidence type="ECO:0000256" key="5">
    <source>
        <dbReference type="ARBA" id="ARBA00048666"/>
    </source>
</evidence>
<comment type="catalytic activity">
    <reaction evidence="3">
        <text>a very long-chain fatty acid + ATP + CoA = a very long-chain fatty acyl-CoA + AMP + diphosphate</text>
        <dbReference type="Rhea" id="RHEA:54536"/>
        <dbReference type="ChEBI" id="CHEBI:30616"/>
        <dbReference type="ChEBI" id="CHEBI:33019"/>
        <dbReference type="ChEBI" id="CHEBI:57287"/>
        <dbReference type="ChEBI" id="CHEBI:58950"/>
        <dbReference type="ChEBI" id="CHEBI:138261"/>
        <dbReference type="ChEBI" id="CHEBI:456215"/>
    </reaction>
    <physiologicalReaction direction="left-to-right" evidence="3">
        <dbReference type="Rhea" id="RHEA:54537"/>
    </physiologicalReaction>
</comment>
<sequence>MIQQVLEAPESRSFGSSSRSDIFLLIKEMLAYILCTALAIYIAHLFPFIILDRFLDKVAEHPHKKFIVYEESSYTYSQADRESNKVARALLTHAHLKQGDTVALFLGNEPWFVWMWLALSKLGCTASFLNVNIRSKSLLHCFSCCEAKVLIAGADLQGAIEEVLPTLKQQGILVFILREHCHVDGIESFSDKIQMESDEPLSRQLRASINIKSPAVKGLYLNLNN</sequence>
<evidence type="ECO:0000256" key="6">
    <source>
        <dbReference type="SAM" id="Phobius"/>
    </source>
</evidence>
<proteinExistence type="inferred from homology"/>
<keyword evidence="6" id="KW-0812">Transmembrane</keyword>
<evidence type="ECO:0000256" key="4">
    <source>
        <dbReference type="ARBA" id="ARBA00041297"/>
    </source>
</evidence>
<keyword evidence="6" id="KW-0472">Membrane</keyword>
<dbReference type="SUPFAM" id="SSF56801">
    <property type="entry name" value="Acetyl-CoA synthetase-like"/>
    <property type="match status" value="1"/>
</dbReference>
<dbReference type="AlphaFoldDB" id="A0A3B4GQC8"/>
<reference evidence="8" key="1">
    <citation type="submission" date="2023-09" db="UniProtKB">
        <authorList>
            <consortium name="Ensembl"/>
        </authorList>
    </citation>
    <scope>IDENTIFICATION</scope>
</reference>
<keyword evidence="6" id="KW-1133">Transmembrane helix</keyword>
<protein>
    <recommendedName>
        <fullName evidence="4">Long-chain-fatty-acid--CoA ligase</fullName>
    </recommendedName>
</protein>
<evidence type="ECO:0000256" key="3">
    <source>
        <dbReference type="ARBA" id="ARBA00036527"/>
    </source>
</evidence>
<comment type="catalytic activity">
    <reaction evidence="5">
        <text>tetracosanoate + ATP + CoA = tetracosanoyl-CoA + AMP + diphosphate</text>
        <dbReference type="Rhea" id="RHEA:33639"/>
        <dbReference type="ChEBI" id="CHEBI:30616"/>
        <dbReference type="ChEBI" id="CHEBI:31014"/>
        <dbReference type="ChEBI" id="CHEBI:33019"/>
        <dbReference type="ChEBI" id="CHEBI:57287"/>
        <dbReference type="ChEBI" id="CHEBI:65052"/>
        <dbReference type="ChEBI" id="CHEBI:456215"/>
    </reaction>
    <physiologicalReaction direction="left-to-right" evidence="5">
        <dbReference type="Rhea" id="RHEA:33640"/>
    </physiologicalReaction>
</comment>
<dbReference type="GO" id="GO:0044539">
    <property type="term" value="P:long-chain fatty acid import into cell"/>
    <property type="evidence" value="ECO:0007669"/>
    <property type="project" value="TreeGrafter"/>
</dbReference>
<evidence type="ECO:0000256" key="1">
    <source>
        <dbReference type="ARBA" id="ARBA00006432"/>
    </source>
</evidence>
<feature type="transmembrane region" description="Helical" evidence="6">
    <location>
        <begin position="29"/>
        <end position="50"/>
    </location>
</feature>
<evidence type="ECO:0000259" key="7">
    <source>
        <dbReference type="Pfam" id="PF00501"/>
    </source>
</evidence>
<dbReference type="GO" id="GO:0005886">
    <property type="term" value="C:plasma membrane"/>
    <property type="evidence" value="ECO:0007669"/>
    <property type="project" value="TreeGrafter"/>
</dbReference>
<dbReference type="InterPro" id="IPR042099">
    <property type="entry name" value="ANL_N_sf"/>
</dbReference>
<dbReference type="PANTHER" id="PTHR43107:SF4">
    <property type="entry name" value="LONG-CHAIN FATTY ACID TRANSPORT PROTEIN 2"/>
    <property type="match status" value="1"/>
</dbReference>
<feature type="transmembrane region" description="Helical" evidence="6">
    <location>
        <begin position="111"/>
        <end position="131"/>
    </location>
</feature>
<dbReference type="GO" id="GO:0005324">
    <property type="term" value="F:long-chain fatty acid transmembrane transporter activity"/>
    <property type="evidence" value="ECO:0007669"/>
    <property type="project" value="TreeGrafter"/>
</dbReference>
<dbReference type="Ensembl" id="ENSPNYT00000024291.1">
    <property type="protein sequence ID" value="ENSPNYP00000023708.1"/>
    <property type="gene ID" value="ENSPNYG00000017909.1"/>
</dbReference>
<evidence type="ECO:0000313" key="8">
    <source>
        <dbReference type="Ensembl" id="ENSPNYP00000023708.1"/>
    </source>
</evidence>
<keyword evidence="2" id="KW-0436">Ligase</keyword>
<name>A0A3B4GQC8_9CICH</name>